<name>A0AAD2FGP4_9STRA</name>
<accession>A0AAD2FGP4</accession>
<protein>
    <submittedName>
        <fullName evidence="1">Uncharacterized protein</fullName>
    </submittedName>
</protein>
<proteinExistence type="predicted"/>
<dbReference type="Proteomes" id="UP001295423">
    <property type="component" value="Unassembled WGS sequence"/>
</dbReference>
<comment type="caution">
    <text evidence="1">The sequence shown here is derived from an EMBL/GenBank/DDBJ whole genome shotgun (WGS) entry which is preliminary data.</text>
</comment>
<reference evidence="1" key="1">
    <citation type="submission" date="2023-08" db="EMBL/GenBank/DDBJ databases">
        <authorList>
            <person name="Audoor S."/>
            <person name="Bilcke G."/>
        </authorList>
    </citation>
    <scope>NUCLEOTIDE SEQUENCE</scope>
</reference>
<gene>
    <name evidence="1" type="ORF">CYCCA115_LOCUS5673</name>
</gene>
<dbReference type="EMBL" id="CAKOGP040000654">
    <property type="protein sequence ID" value="CAJ1937476.1"/>
    <property type="molecule type" value="Genomic_DNA"/>
</dbReference>
<evidence type="ECO:0000313" key="2">
    <source>
        <dbReference type="Proteomes" id="UP001295423"/>
    </source>
</evidence>
<sequence>MLAGQRKSEIAPSACMFDSGIERIKPDKMRLCFDEDENFKETQQPLEGGVNLSIALQENHHQTPNSVFDHLVDCLYQFDKISEPYWYQIGGSKKRKCYPTIGAFHQLFFLPKGRGLDMLCESGLIEMRNTGELRFKRVATEVLQAKIPSCEFMLPEYWQRVCYLRIGSAKCCNRERVTYSLSHQMKMRLRRPKFALPLYPIVHTFRSQYLAKVMRDADGNRDTAPTLACGNEARALRTITNEIPLTEIQPKRDSVLSTPVAGKQERALRTVTNEIPQMEIQPKRDSVLTTLVAGKQARALRNITNEIPQTEIQPKRVRDANLTQKGGTFAL</sequence>
<organism evidence="1 2">
    <name type="scientific">Cylindrotheca closterium</name>
    <dbReference type="NCBI Taxonomy" id="2856"/>
    <lineage>
        <taxon>Eukaryota</taxon>
        <taxon>Sar</taxon>
        <taxon>Stramenopiles</taxon>
        <taxon>Ochrophyta</taxon>
        <taxon>Bacillariophyta</taxon>
        <taxon>Bacillariophyceae</taxon>
        <taxon>Bacillariophycidae</taxon>
        <taxon>Bacillariales</taxon>
        <taxon>Bacillariaceae</taxon>
        <taxon>Cylindrotheca</taxon>
    </lineage>
</organism>
<keyword evidence="2" id="KW-1185">Reference proteome</keyword>
<dbReference type="AlphaFoldDB" id="A0AAD2FGP4"/>
<evidence type="ECO:0000313" key="1">
    <source>
        <dbReference type="EMBL" id="CAJ1937476.1"/>
    </source>
</evidence>